<protein>
    <recommendedName>
        <fullName evidence="3">HTH psq-type domain-containing protein</fullName>
    </recommendedName>
</protein>
<proteinExistence type="predicted"/>
<dbReference type="Proteomes" id="UP000054559">
    <property type="component" value="Unassembled WGS sequence"/>
</dbReference>
<accession>A0A0J8QPR9</accession>
<dbReference type="SUPFAM" id="SSF46689">
    <property type="entry name" value="Homeodomain-like"/>
    <property type="match status" value="1"/>
</dbReference>
<name>A0A0J8QPR9_COCIT</name>
<dbReference type="EMBL" id="DS268135">
    <property type="protein sequence ID" value="KMU74436.1"/>
    <property type="molecule type" value="Genomic_DNA"/>
</dbReference>
<dbReference type="InterPro" id="IPR009057">
    <property type="entry name" value="Homeodomain-like_sf"/>
</dbReference>
<sequence length="55" mass="6048">MSSQREVAIGIAIRDFENSTISSVKTVAAAYNIPRSTLCSRLDGRTNPRISDLQH</sequence>
<evidence type="ECO:0000313" key="2">
    <source>
        <dbReference type="Proteomes" id="UP000054559"/>
    </source>
</evidence>
<reference evidence="2" key="1">
    <citation type="journal article" date="2010" name="Genome Res.">
        <title>Population genomic sequencing of Coccidioides fungi reveals recent hybridization and transposon control.</title>
        <authorList>
            <person name="Neafsey D.E."/>
            <person name="Barker B.M."/>
            <person name="Sharpton T.J."/>
            <person name="Stajich J.E."/>
            <person name="Park D.J."/>
            <person name="Whiston E."/>
            <person name="Hung C.-Y."/>
            <person name="McMahan C."/>
            <person name="White J."/>
            <person name="Sykes S."/>
            <person name="Heiman D."/>
            <person name="Young S."/>
            <person name="Zeng Q."/>
            <person name="Abouelleil A."/>
            <person name="Aftuck L."/>
            <person name="Bessette D."/>
            <person name="Brown A."/>
            <person name="FitzGerald M."/>
            <person name="Lui A."/>
            <person name="Macdonald J.P."/>
            <person name="Priest M."/>
            <person name="Orbach M.J."/>
            <person name="Galgiani J.N."/>
            <person name="Kirkland T.N."/>
            <person name="Cole G.T."/>
            <person name="Birren B.W."/>
            <person name="Henn M.R."/>
            <person name="Taylor J.W."/>
            <person name="Rounsley S.D."/>
        </authorList>
    </citation>
    <scope>NUCLEOTIDE SEQUENCE [LARGE SCALE GENOMIC DNA]</scope>
    <source>
        <strain evidence="2">RMSCC 3703</strain>
    </source>
</reference>
<gene>
    <name evidence="1" type="ORF">CISG_04507</name>
</gene>
<evidence type="ECO:0000313" key="1">
    <source>
        <dbReference type="EMBL" id="KMU74436.1"/>
    </source>
</evidence>
<dbReference type="AlphaFoldDB" id="A0A0J8QPR9"/>
<evidence type="ECO:0008006" key="3">
    <source>
        <dbReference type="Google" id="ProtNLM"/>
    </source>
</evidence>
<organism evidence="1 2">
    <name type="scientific">Coccidioides immitis RMSCC 3703</name>
    <dbReference type="NCBI Taxonomy" id="454286"/>
    <lineage>
        <taxon>Eukaryota</taxon>
        <taxon>Fungi</taxon>
        <taxon>Dikarya</taxon>
        <taxon>Ascomycota</taxon>
        <taxon>Pezizomycotina</taxon>
        <taxon>Eurotiomycetes</taxon>
        <taxon>Eurotiomycetidae</taxon>
        <taxon>Onygenales</taxon>
        <taxon>Onygenaceae</taxon>
        <taxon>Coccidioides</taxon>
    </lineage>
</organism>